<evidence type="ECO:0000256" key="3">
    <source>
        <dbReference type="ARBA" id="ARBA00022676"/>
    </source>
</evidence>
<protein>
    <recommendedName>
        <fullName evidence="5">Fucosyltransferase</fullName>
        <ecNumber evidence="5">2.4.1.-</ecNumber>
    </recommendedName>
</protein>
<dbReference type="GO" id="GO:0046920">
    <property type="term" value="F:alpha-(1-&gt;3)-fucosyltransferase activity"/>
    <property type="evidence" value="ECO:0007669"/>
    <property type="project" value="TreeGrafter"/>
</dbReference>
<comment type="pathway">
    <text evidence="1">Protein modification; protein glycosylation.</text>
</comment>
<gene>
    <name evidence="8" type="ORF">HPP92_005387</name>
    <name evidence="7" type="ORF">HPP92_005689</name>
</gene>
<dbReference type="InterPro" id="IPR038577">
    <property type="entry name" value="GT10-like_C_sf"/>
</dbReference>
<evidence type="ECO:0000313" key="7">
    <source>
        <dbReference type="EMBL" id="KAG0492291.1"/>
    </source>
</evidence>
<evidence type="ECO:0000313" key="9">
    <source>
        <dbReference type="Proteomes" id="UP000636800"/>
    </source>
</evidence>
<dbReference type="OrthoDB" id="427096at2759"/>
<dbReference type="AlphaFoldDB" id="A0A835RHL7"/>
<dbReference type="GO" id="GO:0032580">
    <property type="term" value="C:Golgi cisterna membrane"/>
    <property type="evidence" value="ECO:0007669"/>
    <property type="project" value="UniProtKB-SubCell"/>
</dbReference>
<evidence type="ECO:0000256" key="4">
    <source>
        <dbReference type="ARBA" id="ARBA00022679"/>
    </source>
</evidence>
<dbReference type="Gene3D" id="3.40.50.11660">
    <property type="entry name" value="Glycosyl transferase family 10, C-terminal domain"/>
    <property type="match status" value="1"/>
</dbReference>
<dbReference type="EMBL" id="JADCNL010000002">
    <property type="protein sequence ID" value="KAG0492291.1"/>
    <property type="molecule type" value="Genomic_DNA"/>
</dbReference>
<dbReference type="InterPro" id="IPR001503">
    <property type="entry name" value="Glyco_trans_10"/>
</dbReference>
<evidence type="ECO:0000259" key="6">
    <source>
        <dbReference type="Pfam" id="PF00852"/>
    </source>
</evidence>
<evidence type="ECO:0000313" key="8">
    <source>
        <dbReference type="EMBL" id="KAG0494393.1"/>
    </source>
</evidence>
<sequence length="416" mass="46729">MVTSKPINYIVPMVAFAAALLLLSRFLEFPAISSPIPTGISLSSSSSSLSSSIDSSLSLVLGSRPTEAFTELRAAFWRWDAEVGCQRFRERLKGWKVNASAMQDSRSRMDCGKLGPAHVTVLVMEWTWIPDNMENLYYCNCGLSCLWTKSPVLADKPDAVLFENAMPPVRRRKGDPLRVYMDLEASRKRSGFEDIFIGYHAKDDLQSTYAGSLFHKSRNYHISSYKLNDTLIYWSSSRCLSQRNQLASNFLSLVPHHSFGKCLNNVGGLDKALSFYPECNLHNSQPHWWDHLHCAMSHYKFVLAIENTAKESYVTEKLYYALDAGAVPIYFGAPNVWDFVPPNSIIDGSKFISIEELASYVKAVANDPVAYAEFHAWRRCGVLGNYGRTRAASLDTVPCRLCELVSRKGGREGRNL</sequence>
<dbReference type="EC" id="2.4.1.-" evidence="5"/>
<dbReference type="SUPFAM" id="SSF53756">
    <property type="entry name" value="UDP-Glycosyltransferase/glycogen phosphorylase"/>
    <property type="match status" value="1"/>
</dbReference>
<dbReference type="Proteomes" id="UP000636800">
    <property type="component" value="Chromosome 2"/>
</dbReference>
<feature type="domain" description="Fucosyltransferase C-terminal" evidence="6">
    <location>
        <begin position="230"/>
        <end position="408"/>
    </location>
</feature>
<comment type="similarity">
    <text evidence="2 5">Belongs to the glycosyltransferase 10 family.</text>
</comment>
<evidence type="ECO:0000313" key="10">
    <source>
        <dbReference type="Proteomes" id="UP000639772"/>
    </source>
</evidence>
<dbReference type="EMBL" id="JADCNM010000002">
    <property type="protein sequence ID" value="KAG0494393.1"/>
    <property type="molecule type" value="Genomic_DNA"/>
</dbReference>
<organism evidence="7 9">
    <name type="scientific">Vanilla planifolia</name>
    <name type="common">Vanilla</name>
    <dbReference type="NCBI Taxonomy" id="51239"/>
    <lineage>
        <taxon>Eukaryota</taxon>
        <taxon>Viridiplantae</taxon>
        <taxon>Streptophyta</taxon>
        <taxon>Embryophyta</taxon>
        <taxon>Tracheophyta</taxon>
        <taxon>Spermatophyta</taxon>
        <taxon>Magnoliopsida</taxon>
        <taxon>Liliopsida</taxon>
        <taxon>Asparagales</taxon>
        <taxon>Orchidaceae</taxon>
        <taxon>Vanilloideae</taxon>
        <taxon>Vanilleae</taxon>
        <taxon>Vanilla</taxon>
    </lineage>
</organism>
<dbReference type="InterPro" id="IPR055270">
    <property type="entry name" value="Glyco_tran_10_C"/>
</dbReference>
<keyword evidence="3 5" id="KW-0328">Glycosyltransferase</keyword>
<dbReference type="Proteomes" id="UP000639772">
    <property type="component" value="Unassembled WGS sequence"/>
</dbReference>
<dbReference type="PANTHER" id="PTHR11929">
    <property type="entry name" value="ALPHA- 1,3 -FUCOSYLTRANSFERASE"/>
    <property type="match status" value="1"/>
</dbReference>
<comment type="caution">
    <text evidence="7">The sequence shown here is derived from an EMBL/GenBank/DDBJ whole genome shotgun (WGS) entry which is preliminary data.</text>
</comment>
<dbReference type="InterPro" id="IPR017177">
    <property type="entry name" value="Alpha-1_3/4-FUT_pln"/>
</dbReference>
<keyword evidence="5" id="KW-0333">Golgi apparatus</keyword>
<evidence type="ECO:0000256" key="2">
    <source>
        <dbReference type="ARBA" id="ARBA00008919"/>
    </source>
</evidence>
<dbReference type="UniPathway" id="UPA00378"/>
<accession>A0A835RHL7</accession>
<proteinExistence type="inferred from homology"/>
<name>A0A835RHL7_VANPL</name>
<keyword evidence="4 5" id="KW-0808">Transferase</keyword>
<comment type="subcellular location">
    <subcellularLocation>
        <location evidence="5">Golgi apparatus</location>
        <location evidence="5">Golgi stack membrane</location>
        <topology evidence="5">Single-pass type II membrane protein</topology>
    </subcellularLocation>
</comment>
<keyword evidence="5" id="KW-0812">Transmembrane</keyword>
<evidence type="ECO:0000256" key="1">
    <source>
        <dbReference type="ARBA" id="ARBA00004922"/>
    </source>
</evidence>
<dbReference type="Pfam" id="PF00852">
    <property type="entry name" value="Glyco_transf_10"/>
    <property type="match status" value="1"/>
</dbReference>
<reference evidence="9 10" key="1">
    <citation type="journal article" date="2020" name="Nat. Food">
        <title>A phased Vanilla planifolia genome enables genetic improvement of flavour and production.</title>
        <authorList>
            <person name="Hasing T."/>
            <person name="Tang H."/>
            <person name="Brym M."/>
            <person name="Khazi F."/>
            <person name="Huang T."/>
            <person name="Chambers A.H."/>
        </authorList>
    </citation>
    <scope>NUCLEOTIDE SEQUENCE [LARGE SCALE GENOMIC DNA]</scope>
    <source>
        <tissue evidence="7">Leaf</tissue>
    </source>
</reference>
<dbReference type="FunFam" id="3.40.50.11660:FF:000003">
    <property type="entry name" value="Alpha-(1,4)-fucosyltransferase"/>
    <property type="match status" value="1"/>
</dbReference>
<keyword evidence="9" id="KW-1185">Reference proteome</keyword>
<evidence type="ECO:0000256" key="5">
    <source>
        <dbReference type="RuleBase" id="RU003832"/>
    </source>
</evidence>
<dbReference type="PANTHER" id="PTHR11929:SF194">
    <property type="entry name" value="ALPHA-(1,3)-FUCOSYLTRANSFERASE 10"/>
    <property type="match status" value="1"/>
</dbReference>
<dbReference type="PIRSF" id="PIRSF037334">
    <property type="entry name" value="Alpha1_3/4FUT_pln"/>
    <property type="match status" value="1"/>
</dbReference>
<keyword evidence="5" id="KW-0472">Membrane</keyword>